<keyword evidence="3" id="KW-0812">Transmembrane</keyword>
<comment type="subcellular location">
    <subcellularLocation>
        <location evidence="1">Membrane</location>
    </subcellularLocation>
</comment>
<dbReference type="PANTHER" id="PTHR48020:SF38">
    <property type="entry name" value="INOSITOL TRANSPORTER 2-RELATED"/>
    <property type="match status" value="1"/>
</dbReference>
<dbReference type="InterPro" id="IPR005828">
    <property type="entry name" value="MFS_sugar_transport-like"/>
</dbReference>
<evidence type="ECO:0000313" key="7">
    <source>
        <dbReference type="Proteomes" id="UP000008311"/>
    </source>
</evidence>
<name>B9S0X1_RICCO</name>
<dbReference type="AlphaFoldDB" id="B9S0X1"/>
<dbReference type="InterPro" id="IPR050814">
    <property type="entry name" value="Myo-inositol_Transporter"/>
</dbReference>
<keyword evidence="7" id="KW-1185">Reference proteome</keyword>
<proteinExistence type="predicted"/>
<gene>
    <name evidence="6" type="ORF">RCOM_0630710</name>
</gene>
<accession>B9S0X1</accession>
<keyword evidence="2" id="KW-0813">Transport</keyword>
<evidence type="ECO:0000256" key="3">
    <source>
        <dbReference type="ARBA" id="ARBA00022692"/>
    </source>
</evidence>
<dbReference type="Proteomes" id="UP000008311">
    <property type="component" value="Unassembled WGS sequence"/>
</dbReference>
<dbReference type="GO" id="GO:0016020">
    <property type="term" value="C:membrane"/>
    <property type="evidence" value="ECO:0007669"/>
    <property type="project" value="UniProtKB-SubCell"/>
</dbReference>
<evidence type="ECO:0000313" key="6">
    <source>
        <dbReference type="EMBL" id="EEF42613.1"/>
    </source>
</evidence>
<dbReference type="Pfam" id="PF00083">
    <property type="entry name" value="Sugar_tr"/>
    <property type="match status" value="1"/>
</dbReference>
<evidence type="ECO:0000256" key="1">
    <source>
        <dbReference type="ARBA" id="ARBA00004370"/>
    </source>
</evidence>
<dbReference type="InParanoid" id="B9S0X1"/>
<dbReference type="InterPro" id="IPR036259">
    <property type="entry name" value="MFS_trans_sf"/>
</dbReference>
<keyword evidence="5" id="KW-0472">Membrane</keyword>
<dbReference type="GO" id="GO:0022857">
    <property type="term" value="F:transmembrane transporter activity"/>
    <property type="evidence" value="ECO:0007669"/>
    <property type="project" value="InterPro"/>
</dbReference>
<dbReference type="EMBL" id="EQ973842">
    <property type="protein sequence ID" value="EEF42613.1"/>
    <property type="molecule type" value="Genomic_DNA"/>
</dbReference>
<sequence>MEGGIPSKVDAGSFRLLCLMIWRNPYICRLAFTAGIGGFLFDYDTGVISGAFLYIRDDFKAVDRKTILQETIVSMAVAGAIVGAATGGNIRYITHNA</sequence>
<evidence type="ECO:0000256" key="4">
    <source>
        <dbReference type="ARBA" id="ARBA00022989"/>
    </source>
</evidence>
<reference evidence="7" key="1">
    <citation type="journal article" date="2010" name="Nat. Biotechnol.">
        <title>Draft genome sequence of the oilseed species Ricinus communis.</title>
        <authorList>
            <person name="Chan A.P."/>
            <person name="Crabtree J."/>
            <person name="Zhao Q."/>
            <person name="Lorenzi H."/>
            <person name="Orvis J."/>
            <person name="Puiu D."/>
            <person name="Melake-Berhan A."/>
            <person name="Jones K.M."/>
            <person name="Redman J."/>
            <person name="Chen G."/>
            <person name="Cahoon E.B."/>
            <person name="Gedil M."/>
            <person name="Stanke M."/>
            <person name="Haas B.J."/>
            <person name="Wortman J.R."/>
            <person name="Fraser-Liggett C.M."/>
            <person name="Ravel J."/>
            <person name="Rabinowicz P.D."/>
        </authorList>
    </citation>
    <scope>NUCLEOTIDE SEQUENCE [LARGE SCALE GENOMIC DNA]</scope>
    <source>
        <strain evidence="7">cv. Hale</strain>
    </source>
</reference>
<keyword evidence="6" id="KW-0762">Sugar transport</keyword>
<protein>
    <submittedName>
        <fullName evidence="6">Sugar transporter, putative</fullName>
    </submittedName>
</protein>
<keyword evidence="4" id="KW-1133">Transmembrane helix</keyword>
<evidence type="ECO:0000256" key="2">
    <source>
        <dbReference type="ARBA" id="ARBA00022448"/>
    </source>
</evidence>
<evidence type="ECO:0000256" key="5">
    <source>
        <dbReference type="ARBA" id="ARBA00023136"/>
    </source>
</evidence>
<dbReference type="eggNOG" id="KOG0254">
    <property type="taxonomic scope" value="Eukaryota"/>
</dbReference>
<dbReference type="PANTHER" id="PTHR48020">
    <property type="entry name" value="PROTON MYO-INOSITOL COTRANSPORTER"/>
    <property type="match status" value="1"/>
</dbReference>
<dbReference type="Gene3D" id="1.20.1250.20">
    <property type="entry name" value="MFS general substrate transporter like domains"/>
    <property type="match status" value="1"/>
</dbReference>
<organism evidence="6 7">
    <name type="scientific">Ricinus communis</name>
    <name type="common">Castor bean</name>
    <dbReference type="NCBI Taxonomy" id="3988"/>
    <lineage>
        <taxon>Eukaryota</taxon>
        <taxon>Viridiplantae</taxon>
        <taxon>Streptophyta</taxon>
        <taxon>Embryophyta</taxon>
        <taxon>Tracheophyta</taxon>
        <taxon>Spermatophyta</taxon>
        <taxon>Magnoliopsida</taxon>
        <taxon>eudicotyledons</taxon>
        <taxon>Gunneridae</taxon>
        <taxon>Pentapetalae</taxon>
        <taxon>rosids</taxon>
        <taxon>fabids</taxon>
        <taxon>Malpighiales</taxon>
        <taxon>Euphorbiaceae</taxon>
        <taxon>Acalyphoideae</taxon>
        <taxon>Acalypheae</taxon>
        <taxon>Ricinus</taxon>
    </lineage>
</organism>